<dbReference type="Gene3D" id="3.40.50.1000">
    <property type="entry name" value="HAD superfamily/HAD-like"/>
    <property type="match status" value="1"/>
</dbReference>
<proteinExistence type="predicted"/>
<dbReference type="InterPro" id="IPR023214">
    <property type="entry name" value="HAD_sf"/>
</dbReference>
<dbReference type="Proteomes" id="UP000230673">
    <property type="component" value="Unassembled WGS sequence"/>
</dbReference>
<gene>
    <name evidence="1" type="ORF">COS50_04215</name>
</gene>
<organism evidence="1 2">
    <name type="scientific">Candidatus Roizmanbacteria bacterium CG03_land_8_20_14_0_80_35_26</name>
    <dbReference type="NCBI Taxonomy" id="1974845"/>
    <lineage>
        <taxon>Bacteria</taxon>
        <taxon>Candidatus Roizmaniibacteriota</taxon>
    </lineage>
</organism>
<reference evidence="2" key="1">
    <citation type="submission" date="2017-09" db="EMBL/GenBank/DDBJ databases">
        <title>Depth-based differentiation of microbial function through sediment-hosted aquifers and enrichment of novel symbionts in the deep terrestrial subsurface.</title>
        <authorList>
            <person name="Probst A.J."/>
            <person name="Ladd B."/>
            <person name="Jarett J.K."/>
            <person name="Geller-Mcgrath D.E."/>
            <person name="Sieber C.M.K."/>
            <person name="Emerson J.B."/>
            <person name="Anantharaman K."/>
            <person name="Thomas B.C."/>
            <person name="Malmstrom R."/>
            <person name="Stieglmeier M."/>
            <person name="Klingl A."/>
            <person name="Woyke T."/>
            <person name="Ryan C.M."/>
            <person name="Banfield J.F."/>
        </authorList>
    </citation>
    <scope>NUCLEOTIDE SEQUENCE [LARGE SCALE GENOMIC DNA]</scope>
</reference>
<sequence length="275" mass="31855">MILPNSPYVFLLDIDNAFIDTEKLRSAIFHGLASYLNKRVDSGEEKTHRGYWLKIVSHFYEEMRKTNQIISMDELSDRISLHFKLPQQEIFQTIMRVDPKNFLFADSLKLIEELGKNNHLVFYTEGAARDQILKIERSGIGQKILGYQAFRLEDLRQHNYDLLKDWVDTDEKPPLVLVDSNKKSLKSLVEVFSEARMPIVLVDDKPGVIRDAIDISKETGINLVPVWMKKGPYAGTVKKIEGALTFNSPTHMKRDLEGSLYLRVEIYDWPPQTRK</sequence>
<dbReference type="AlphaFoldDB" id="A0A2M7BVV2"/>
<accession>A0A2M7BVV2</accession>
<evidence type="ECO:0000313" key="1">
    <source>
        <dbReference type="EMBL" id="PIV10669.1"/>
    </source>
</evidence>
<name>A0A2M7BVV2_9BACT</name>
<evidence type="ECO:0000313" key="2">
    <source>
        <dbReference type="Proteomes" id="UP000230673"/>
    </source>
</evidence>
<dbReference type="EMBL" id="PEUY01000065">
    <property type="protein sequence ID" value="PIV10669.1"/>
    <property type="molecule type" value="Genomic_DNA"/>
</dbReference>
<protein>
    <recommendedName>
        <fullName evidence="3">Haloacid dehalogenase</fullName>
    </recommendedName>
</protein>
<evidence type="ECO:0008006" key="3">
    <source>
        <dbReference type="Google" id="ProtNLM"/>
    </source>
</evidence>
<comment type="caution">
    <text evidence="1">The sequence shown here is derived from an EMBL/GenBank/DDBJ whole genome shotgun (WGS) entry which is preliminary data.</text>
</comment>